<organism evidence="2 3">
    <name type="scientific">Kineothrix alysoides</name>
    <dbReference type="NCBI Taxonomy" id="1469948"/>
    <lineage>
        <taxon>Bacteria</taxon>
        <taxon>Bacillati</taxon>
        <taxon>Bacillota</taxon>
        <taxon>Clostridia</taxon>
        <taxon>Lachnospirales</taxon>
        <taxon>Lachnospiraceae</taxon>
        <taxon>Kineothrix</taxon>
    </lineage>
</organism>
<comment type="caution">
    <text evidence="2">The sequence shown here is derived from an EMBL/GenBank/DDBJ whole genome shotgun (WGS) entry which is preliminary data.</text>
</comment>
<keyword evidence="1" id="KW-0472">Membrane</keyword>
<dbReference type="OrthoDB" id="9814991at2"/>
<feature type="transmembrane region" description="Helical" evidence="1">
    <location>
        <begin position="108"/>
        <end position="130"/>
    </location>
</feature>
<protein>
    <submittedName>
        <fullName evidence="2">Putative membrane protein YesL</fullName>
    </submittedName>
</protein>
<dbReference type="Proteomes" id="UP000295718">
    <property type="component" value="Unassembled WGS sequence"/>
</dbReference>
<dbReference type="Pfam" id="PF04854">
    <property type="entry name" value="DUF624"/>
    <property type="match status" value="1"/>
</dbReference>
<evidence type="ECO:0000313" key="2">
    <source>
        <dbReference type="EMBL" id="TCL57183.1"/>
    </source>
</evidence>
<sequence length="211" mass="24267">MANLFHYDNPIWRFMGKVADIFFLTVLWTLLSLPVVTIGAASSALCYVSLKMARNEESYIFQSFWKAFKENLRQSTALWLIMLGLGFFFAGGLYIWHRATFEGAAFIFWLYLVFAVLYLCMLMLVFPLAARLDTNLKNLFFMTFMVMLKNLSWVFFMAVIAGCIIALGIFVFWPILFFSAGGISFIHSKILEYIIFPKYGWDSVSGAESKN</sequence>
<reference evidence="2 3" key="1">
    <citation type="submission" date="2019-03" db="EMBL/GenBank/DDBJ databases">
        <title>Genomic Encyclopedia of Type Strains, Phase IV (KMG-IV): sequencing the most valuable type-strain genomes for metagenomic binning, comparative biology and taxonomic classification.</title>
        <authorList>
            <person name="Goeker M."/>
        </authorList>
    </citation>
    <scope>NUCLEOTIDE SEQUENCE [LARGE SCALE GENOMIC DNA]</scope>
    <source>
        <strain evidence="2 3">DSM 100556</strain>
    </source>
</reference>
<accession>A0A4R1QVB9</accession>
<evidence type="ECO:0000256" key="1">
    <source>
        <dbReference type="SAM" id="Phobius"/>
    </source>
</evidence>
<dbReference type="RefSeq" id="WP_031391813.1">
    <property type="nucleotide sequence ID" value="NZ_JPNB01000002.1"/>
</dbReference>
<evidence type="ECO:0000313" key="3">
    <source>
        <dbReference type="Proteomes" id="UP000295718"/>
    </source>
</evidence>
<name>A0A4R1QVB9_9FIRM</name>
<feature type="transmembrane region" description="Helical" evidence="1">
    <location>
        <begin position="151"/>
        <end position="176"/>
    </location>
</feature>
<dbReference type="STRING" id="1469948.GCA_000732725_03169"/>
<feature type="transmembrane region" description="Helical" evidence="1">
    <location>
        <begin position="21"/>
        <end position="48"/>
    </location>
</feature>
<dbReference type="AlphaFoldDB" id="A0A4R1QVB9"/>
<dbReference type="EMBL" id="SLUO01000009">
    <property type="protein sequence ID" value="TCL57183.1"/>
    <property type="molecule type" value="Genomic_DNA"/>
</dbReference>
<keyword evidence="1" id="KW-1133">Transmembrane helix</keyword>
<gene>
    <name evidence="2" type="ORF">EDD76_10945</name>
</gene>
<keyword evidence="1" id="KW-0812">Transmembrane</keyword>
<dbReference type="InterPro" id="IPR006938">
    <property type="entry name" value="DUF624"/>
</dbReference>
<keyword evidence="3" id="KW-1185">Reference proteome</keyword>
<proteinExistence type="predicted"/>
<feature type="transmembrane region" description="Helical" evidence="1">
    <location>
        <begin position="76"/>
        <end position="96"/>
    </location>
</feature>